<proteinExistence type="predicted"/>
<sequence length="170" mass="19108">MAEVSSEAAEFVDEFDDIAQKVDDSDALSKLAESDAPYPRKDGNATTDDIVGDPIWRLATPVLCIVKRMPGEMDYRPVPLEFRASKNEMINDEKIFLLNTGPEVCIYAGKNVRTADLKYLLNSTPELFEKASIQKGSTVSVFLPKSDSSRFLLRLERLRTVYTHPRNCCL</sequence>
<accession>A0A7S0BRE9</accession>
<dbReference type="EMBL" id="HBEK01019596">
    <property type="protein sequence ID" value="CAD8400684.1"/>
    <property type="molecule type" value="Transcribed_RNA"/>
</dbReference>
<evidence type="ECO:0000313" key="1">
    <source>
        <dbReference type="EMBL" id="CAD8400684.1"/>
    </source>
</evidence>
<organism evidence="1">
    <name type="scientific">Rhodosorus marinus</name>
    <dbReference type="NCBI Taxonomy" id="101924"/>
    <lineage>
        <taxon>Eukaryota</taxon>
        <taxon>Rhodophyta</taxon>
        <taxon>Stylonematophyceae</taxon>
        <taxon>Stylonematales</taxon>
        <taxon>Stylonemataceae</taxon>
        <taxon>Rhodosorus</taxon>
    </lineage>
</organism>
<name>A0A7S0BRE9_9RHOD</name>
<protein>
    <submittedName>
        <fullName evidence="1">Uncharacterized protein</fullName>
    </submittedName>
</protein>
<dbReference type="AlphaFoldDB" id="A0A7S0BRE9"/>
<reference evidence="1" key="1">
    <citation type="submission" date="2021-01" db="EMBL/GenBank/DDBJ databases">
        <authorList>
            <person name="Corre E."/>
            <person name="Pelletier E."/>
            <person name="Niang G."/>
            <person name="Scheremetjew M."/>
            <person name="Finn R."/>
            <person name="Kale V."/>
            <person name="Holt S."/>
            <person name="Cochrane G."/>
            <person name="Meng A."/>
            <person name="Brown T."/>
            <person name="Cohen L."/>
        </authorList>
    </citation>
    <scope>NUCLEOTIDE SEQUENCE</scope>
    <source>
        <strain evidence="1">UTEX LB 2760</strain>
    </source>
</reference>
<gene>
    <name evidence="1" type="ORF">RMAR0315_LOCUS10680</name>
</gene>